<dbReference type="InterPro" id="IPR036097">
    <property type="entry name" value="HisK_dim/P_sf"/>
</dbReference>
<dbReference type="InterPro" id="IPR050351">
    <property type="entry name" value="BphY/WalK/GraS-like"/>
</dbReference>
<sequence>MLKQLRIKFIALNMATVAVVLAVVFTAICVINYQQSVARVHETLDSAVAHVGDASAGPLDGGQPGSGGEQAPADADREGSTPPEIGGKRGGSDPTIPVAVFSVGDDGALTAVPTRTTASIADDVRTQAAEALADQPDGTGNLDGLGLFYEKRVVGGTTYLAFVDMSAASGWQTLALTLAGVGVAALAAFFVVSMFFSRWALRPVDRAWHQQRQFVADASHDLKTPLTVILANTSILLEHPERSIASQSQWIESTQHEAEQMQGLVGDLLLLAQVDEGAAKPAMDRLDLTDLVEGELLQFESVAFERSVDLQSSLDESVPVRGNAMRLRKLVGTLLDNACKYADDGGSVRVVLRQSVRRIELSVHNTGFAIAPEDLPHVFDRFYRADKARTRDDSGYGLGLAIAHAIAEEHGGTLAAASDETHGTTFTLTLPTLST</sequence>
<dbReference type="PANTHER" id="PTHR45453">
    <property type="entry name" value="PHOSPHATE REGULON SENSOR PROTEIN PHOR"/>
    <property type="match status" value="1"/>
</dbReference>
<dbReference type="Pfam" id="PF02518">
    <property type="entry name" value="HATPase_c"/>
    <property type="match status" value="1"/>
</dbReference>
<dbReference type="CDD" id="cd00082">
    <property type="entry name" value="HisKA"/>
    <property type="match status" value="1"/>
</dbReference>
<evidence type="ECO:0000313" key="14">
    <source>
        <dbReference type="EMBL" id="QOS68683.1"/>
    </source>
</evidence>
<evidence type="ECO:0000256" key="11">
    <source>
        <dbReference type="SAM" id="MobiDB-lite"/>
    </source>
</evidence>
<dbReference type="GO" id="GO:0005509">
    <property type="term" value="F:calcium ion binding"/>
    <property type="evidence" value="ECO:0007669"/>
    <property type="project" value="UniProtKB-ARBA"/>
</dbReference>
<comment type="catalytic activity">
    <reaction evidence="1">
        <text>ATP + protein L-histidine = ADP + protein N-phospho-L-histidine.</text>
        <dbReference type="EC" id="2.7.13.3"/>
    </reaction>
</comment>
<dbReference type="PANTHER" id="PTHR45453:SF1">
    <property type="entry name" value="PHOSPHATE REGULON SENSOR PROTEIN PHOR"/>
    <property type="match status" value="1"/>
</dbReference>
<protein>
    <recommendedName>
        <fullName evidence="10">Sensor-like histidine kinase SenX3</fullName>
        <ecNumber evidence="4">2.7.13.3</ecNumber>
    </recommendedName>
</protein>
<name>A0A6L7IR18_9ACTN</name>
<keyword evidence="12" id="KW-1133">Transmembrane helix</keyword>
<dbReference type="PROSITE" id="PS50109">
    <property type="entry name" value="HIS_KIN"/>
    <property type="match status" value="1"/>
</dbReference>
<evidence type="ECO:0000313" key="15">
    <source>
        <dbReference type="Proteomes" id="UP000478463"/>
    </source>
</evidence>
<evidence type="ECO:0000256" key="6">
    <source>
        <dbReference type="ARBA" id="ARBA00022679"/>
    </source>
</evidence>
<dbReference type="Pfam" id="PF00512">
    <property type="entry name" value="HisKA"/>
    <property type="match status" value="1"/>
</dbReference>
<dbReference type="GO" id="GO:0005886">
    <property type="term" value="C:plasma membrane"/>
    <property type="evidence" value="ECO:0007669"/>
    <property type="project" value="UniProtKB-SubCell"/>
</dbReference>
<accession>A0A6L7IR18</accession>
<keyword evidence="6" id="KW-0808">Transferase</keyword>
<dbReference type="SMART" id="SM00388">
    <property type="entry name" value="HisKA"/>
    <property type="match status" value="1"/>
</dbReference>
<gene>
    <name evidence="14" type="ORF">GS424_002085</name>
</gene>
<dbReference type="Proteomes" id="UP000478463">
    <property type="component" value="Chromosome"/>
</dbReference>
<keyword evidence="8" id="KW-0902">Two-component regulatory system</keyword>
<feature type="compositionally biased region" description="Gly residues" evidence="11">
    <location>
        <begin position="59"/>
        <end position="68"/>
    </location>
</feature>
<evidence type="ECO:0000256" key="2">
    <source>
        <dbReference type="ARBA" id="ARBA00001968"/>
    </source>
</evidence>
<dbReference type="FunFam" id="1.10.287.130:FF:000001">
    <property type="entry name" value="Two-component sensor histidine kinase"/>
    <property type="match status" value="1"/>
</dbReference>
<dbReference type="InterPro" id="IPR005467">
    <property type="entry name" value="His_kinase_dom"/>
</dbReference>
<dbReference type="RefSeq" id="WP_160941972.1">
    <property type="nucleotide sequence ID" value="NZ_CP063310.1"/>
</dbReference>
<dbReference type="SUPFAM" id="SSF55874">
    <property type="entry name" value="ATPase domain of HSP90 chaperone/DNA topoisomerase II/histidine kinase"/>
    <property type="match status" value="1"/>
</dbReference>
<feature type="transmembrane region" description="Helical" evidence="12">
    <location>
        <begin position="12"/>
        <end position="33"/>
    </location>
</feature>
<keyword evidence="7 14" id="KW-0418">Kinase</keyword>
<reference evidence="14 15" key="1">
    <citation type="submission" date="2020-10" db="EMBL/GenBank/DDBJ databases">
        <title>Eggerthella sp. nov., isolated from human feces.</title>
        <authorList>
            <person name="Yajun G."/>
        </authorList>
    </citation>
    <scope>NUCLEOTIDE SEQUENCE [LARGE SCALE GENOMIC DNA]</scope>
    <source>
        <strain evidence="14 15">HF-1101</strain>
    </source>
</reference>
<dbReference type="SUPFAM" id="SSF47384">
    <property type="entry name" value="Homodimeric domain of signal transducing histidine kinase"/>
    <property type="match status" value="1"/>
</dbReference>
<keyword evidence="5" id="KW-0597">Phosphoprotein</keyword>
<dbReference type="CDD" id="cd00075">
    <property type="entry name" value="HATPase"/>
    <property type="match status" value="1"/>
</dbReference>
<organism evidence="14 15">
    <name type="scientific">Eggerthella guodeyinii</name>
    <dbReference type="NCBI Taxonomy" id="2690837"/>
    <lineage>
        <taxon>Bacteria</taxon>
        <taxon>Bacillati</taxon>
        <taxon>Actinomycetota</taxon>
        <taxon>Coriobacteriia</taxon>
        <taxon>Eggerthellales</taxon>
        <taxon>Eggerthellaceae</taxon>
        <taxon>Eggerthella</taxon>
    </lineage>
</organism>
<evidence type="ECO:0000256" key="9">
    <source>
        <dbReference type="ARBA" id="ARBA00023136"/>
    </source>
</evidence>
<comment type="subcellular location">
    <subcellularLocation>
        <location evidence="3">Cell membrane</location>
    </subcellularLocation>
</comment>
<comment type="cofactor">
    <cofactor evidence="2">
        <name>a divalent metal cation</name>
        <dbReference type="ChEBI" id="CHEBI:60240"/>
    </cofactor>
</comment>
<keyword evidence="12" id="KW-0812">Transmembrane</keyword>
<evidence type="ECO:0000259" key="13">
    <source>
        <dbReference type="PROSITE" id="PS50109"/>
    </source>
</evidence>
<evidence type="ECO:0000256" key="7">
    <source>
        <dbReference type="ARBA" id="ARBA00022777"/>
    </source>
</evidence>
<dbReference type="EMBL" id="CP063310">
    <property type="protein sequence ID" value="QOS68683.1"/>
    <property type="molecule type" value="Genomic_DNA"/>
</dbReference>
<dbReference type="InterPro" id="IPR003594">
    <property type="entry name" value="HATPase_dom"/>
</dbReference>
<dbReference type="GO" id="GO:0000155">
    <property type="term" value="F:phosphorelay sensor kinase activity"/>
    <property type="evidence" value="ECO:0007669"/>
    <property type="project" value="InterPro"/>
</dbReference>
<dbReference type="PRINTS" id="PR00344">
    <property type="entry name" value="BCTRLSENSOR"/>
</dbReference>
<feature type="domain" description="Histidine kinase" evidence="13">
    <location>
        <begin position="217"/>
        <end position="434"/>
    </location>
</feature>
<feature type="transmembrane region" description="Helical" evidence="12">
    <location>
        <begin position="174"/>
        <end position="196"/>
    </location>
</feature>
<dbReference type="FunFam" id="3.30.565.10:FF:000006">
    <property type="entry name" value="Sensor histidine kinase WalK"/>
    <property type="match status" value="1"/>
</dbReference>
<dbReference type="GO" id="GO:0004721">
    <property type="term" value="F:phosphoprotein phosphatase activity"/>
    <property type="evidence" value="ECO:0007669"/>
    <property type="project" value="TreeGrafter"/>
</dbReference>
<evidence type="ECO:0000256" key="10">
    <source>
        <dbReference type="ARBA" id="ARBA00039401"/>
    </source>
</evidence>
<dbReference type="GO" id="GO:0016036">
    <property type="term" value="P:cellular response to phosphate starvation"/>
    <property type="evidence" value="ECO:0007669"/>
    <property type="project" value="TreeGrafter"/>
</dbReference>
<evidence type="ECO:0000256" key="8">
    <source>
        <dbReference type="ARBA" id="ARBA00023012"/>
    </source>
</evidence>
<keyword evidence="9 12" id="KW-0472">Membrane</keyword>
<dbReference type="AlphaFoldDB" id="A0A6L7IR18"/>
<proteinExistence type="predicted"/>
<dbReference type="EC" id="2.7.13.3" evidence="4"/>
<evidence type="ECO:0000256" key="12">
    <source>
        <dbReference type="SAM" id="Phobius"/>
    </source>
</evidence>
<dbReference type="Gene3D" id="3.30.565.10">
    <property type="entry name" value="Histidine kinase-like ATPase, C-terminal domain"/>
    <property type="match status" value="1"/>
</dbReference>
<dbReference type="SMART" id="SM00387">
    <property type="entry name" value="HATPase_c"/>
    <property type="match status" value="1"/>
</dbReference>
<dbReference type="KEGG" id="egd:GS424_002085"/>
<feature type="region of interest" description="Disordered" evidence="11">
    <location>
        <begin position="52"/>
        <end position="94"/>
    </location>
</feature>
<dbReference type="InterPro" id="IPR004358">
    <property type="entry name" value="Sig_transdc_His_kin-like_C"/>
</dbReference>
<evidence type="ECO:0000256" key="5">
    <source>
        <dbReference type="ARBA" id="ARBA00022553"/>
    </source>
</evidence>
<evidence type="ECO:0000256" key="4">
    <source>
        <dbReference type="ARBA" id="ARBA00012438"/>
    </source>
</evidence>
<evidence type="ECO:0000256" key="3">
    <source>
        <dbReference type="ARBA" id="ARBA00004236"/>
    </source>
</evidence>
<evidence type="ECO:0000256" key="1">
    <source>
        <dbReference type="ARBA" id="ARBA00000085"/>
    </source>
</evidence>
<dbReference type="InterPro" id="IPR003661">
    <property type="entry name" value="HisK_dim/P_dom"/>
</dbReference>
<dbReference type="InterPro" id="IPR036890">
    <property type="entry name" value="HATPase_C_sf"/>
</dbReference>
<dbReference type="Gene3D" id="1.10.287.130">
    <property type="match status" value="1"/>
</dbReference>